<dbReference type="InterPro" id="IPR004090">
    <property type="entry name" value="Chemotax_Me-accpt_rcpt"/>
</dbReference>
<evidence type="ECO:0000256" key="2">
    <source>
        <dbReference type="ARBA" id="ARBA00022481"/>
    </source>
</evidence>
<dbReference type="RefSeq" id="WP_109034475.1">
    <property type="nucleotide sequence ID" value="NZ_CP029210.1"/>
</dbReference>
<dbReference type="GO" id="GO:0005886">
    <property type="term" value="C:plasma membrane"/>
    <property type="evidence" value="ECO:0007669"/>
    <property type="project" value="TreeGrafter"/>
</dbReference>
<dbReference type="GO" id="GO:0007165">
    <property type="term" value="P:signal transduction"/>
    <property type="evidence" value="ECO:0007669"/>
    <property type="project" value="UniProtKB-KW"/>
</dbReference>
<proteinExistence type="inferred from homology"/>
<dbReference type="OrthoDB" id="343520at2"/>
<reference evidence="8 9" key="1">
    <citation type="submission" date="2018-05" db="EMBL/GenBank/DDBJ databases">
        <title>complete genome sequence of Aquabacterium olei NBRC 110486.</title>
        <authorList>
            <person name="Tang B."/>
            <person name="Chang J."/>
            <person name="Zhang L."/>
            <person name="Yang H."/>
        </authorList>
    </citation>
    <scope>NUCLEOTIDE SEQUENCE [LARGE SCALE GENOMIC DNA]</scope>
    <source>
        <strain evidence="8 9">NBRC 110486</strain>
    </source>
</reference>
<dbReference type="GO" id="GO:0004888">
    <property type="term" value="F:transmembrane signaling receptor activity"/>
    <property type="evidence" value="ECO:0007669"/>
    <property type="project" value="InterPro"/>
</dbReference>
<evidence type="ECO:0000313" key="8">
    <source>
        <dbReference type="EMBL" id="AWI52423.1"/>
    </source>
</evidence>
<dbReference type="SUPFAM" id="SSF58104">
    <property type="entry name" value="Methyl-accepting chemotaxis protein (MCP) signaling domain"/>
    <property type="match status" value="1"/>
</dbReference>
<keyword evidence="4" id="KW-0807">Transducer</keyword>
<keyword evidence="5" id="KW-0472">Membrane</keyword>
<dbReference type="SMART" id="SM00304">
    <property type="entry name" value="HAMP"/>
    <property type="match status" value="1"/>
</dbReference>
<feature type="transmembrane region" description="Helical" evidence="5">
    <location>
        <begin position="316"/>
        <end position="338"/>
    </location>
</feature>
<dbReference type="CDD" id="cd06225">
    <property type="entry name" value="HAMP"/>
    <property type="match status" value="1"/>
</dbReference>
<evidence type="ECO:0000256" key="5">
    <source>
        <dbReference type="SAM" id="Phobius"/>
    </source>
</evidence>
<dbReference type="PRINTS" id="PR00260">
    <property type="entry name" value="CHEMTRNSDUCR"/>
</dbReference>
<dbReference type="InterPro" id="IPR013587">
    <property type="entry name" value="Nitrate/nitrite_sensing"/>
</dbReference>
<keyword evidence="5" id="KW-0812">Transmembrane</keyword>
<dbReference type="InterPro" id="IPR004089">
    <property type="entry name" value="MCPsignal_dom"/>
</dbReference>
<dbReference type="InterPro" id="IPR003660">
    <property type="entry name" value="HAMP_dom"/>
</dbReference>
<dbReference type="Gene3D" id="1.10.287.950">
    <property type="entry name" value="Methyl-accepting chemotaxis protein"/>
    <property type="match status" value="1"/>
</dbReference>
<dbReference type="AlphaFoldDB" id="A0A2U8FN74"/>
<evidence type="ECO:0000256" key="1">
    <source>
        <dbReference type="ARBA" id="ARBA00004370"/>
    </source>
</evidence>
<evidence type="ECO:0000313" key="9">
    <source>
        <dbReference type="Proteomes" id="UP000244892"/>
    </source>
</evidence>
<sequence>MSAWIANLPLRHKFVLLCLLAVLMAGAPTVLVLRTAAAKLGAVEQERTGMEPSRDLLAVIKLMQEHRGMSNAFLSGDASKKGDLAARRAGLDKALGEAVHSVATLEHAPTAASLQALQADWTALGADVAKGALTPPESVRRHTALVVRSLLLLEDVGAVSGLSLDPDAESYFLIQAAFRDLPRLTEQLGLARARGTGMLVRGASTPDERQTLQALKSMALSHATDAQRNLARATAARDGEAVPEFVRATEQAEAAVKRGMALVDRVSGSETLPDMAGSDYFQATTEVITAQFAVSEQALKRLDTLFDRRIRQDQTGLALIGAITLLALSLGVWVSVAVTRETTRTVQDAMQVAQALAAGDLTRTLRSRSRDEVGQMVDAMAQAIEQLKATIFGIKAASDSVATASSQIAQGNLDLSARTENQASSLQQTASSMEEMSATVKQNASTAAQANELATAASREATQGGEVFGQVVAKMAEIKQTSTRIAEINAVIDGIAFQTNILALNAAVEAARAGEQGRGFAVVAGEVRTLAQRSAQAAREIKSLISSSVESVEQGYDLASHSSESIERLIGQVQKVSQLMAEIASASEQQSLGIVQVNQAVSLLDQTTQQNAALVEESSAAASSLSDQAMRLQQAVGRFTLA</sequence>
<evidence type="ECO:0000259" key="7">
    <source>
        <dbReference type="PROSITE" id="PS50885"/>
    </source>
</evidence>
<keyword evidence="9" id="KW-1185">Reference proteome</keyword>
<gene>
    <name evidence="8" type="ORF">DEH84_02505</name>
</gene>
<dbReference type="EMBL" id="CP029210">
    <property type="protein sequence ID" value="AWI52423.1"/>
    <property type="molecule type" value="Genomic_DNA"/>
</dbReference>
<name>A0A2U8FN74_9BURK</name>
<dbReference type="Pfam" id="PF00015">
    <property type="entry name" value="MCPsignal"/>
    <property type="match status" value="1"/>
</dbReference>
<dbReference type="GO" id="GO:0006935">
    <property type="term" value="P:chemotaxis"/>
    <property type="evidence" value="ECO:0007669"/>
    <property type="project" value="InterPro"/>
</dbReference>
<dbReference type="PANTHER" id="PTHR43531:SF14">
    <property type="entry name" value="METHYL-ACCEPTING CHEMOTAXIS PROTEIN I-RELATED"/>
    <property type="match status" value="1"/>
</dbReference>
<dbReference type="PROSITE" id="PS50111">
    <property type="entry name" value="CHEMOTAXIS_TRANSDUC_2"/>
    <property type="match status" value="1"/>
</dbReference>
<dbReference type="KEGG" id="aon:DEH84_02505"/>
<accession>A0A2U8FN74</accession>
<organism evidence="8 9">
    <name type="scientific">Aquabacterium olei</name>
    <dbReference type="NCBI Taxonomy" id="1296669"/>
    <lineage>
        <taxon>Bacteria</taxon>
        <taxon>Pseudomonadati</taxon>
        <taxon>Pseudomonadota</taxon>
        <taxon>Betaproteobacteria</taxon>
        <taxon>Burkholderiales</taxon>
        <taxon>Aquabacterium</taxon>
    </lineage>
</organism>
<evidence type="ECO:0000259" key="6">
    <source>
        <dbReference type="PROSITE" id="PS50111"/>
    </source>
</evidence>
<dbReference type="Proteomes" id="UP000244892">
    <property type="component" value="Chromosome"/>
</dbReference>
<dbReference type="SMART" id="SM00283">
    <property type="entry name" value="MA"/>
    <property type="match status" value="1"/>
</dbReference>
<dbReference type="InterPro" id="IPR051310">
    <property type="entry name" value="MCP_chemotaxis"/>
</dbReference>
<dbReference type="PANTHER" id="PTHR43531">
    <property type="entry name" value="PROTEIN ICFG"/>
    <property type="match status" value="1"/>
</dbReference>
<keyword evidence="5" id="KW-1133">Transmembrane helix</keyword>
<evidence type="ECO:0000256" key="3">
    <source>
        <dbReference type="ARBA" id="ARBA00029447"/>
    </source>
</evidence>
<evidence type="ECO:0000256" key="4">
    <source>
        <dbReference type="PROSITE-ProRule" id="PRU00284"/>
    </source>
</evidence>
<dbReference type="Pfam" id="PF08376">
    <property type="entry name" value="NIT"/>
    <property type="match status" value="1"/>
</dbReference>
<feature type="domain" description="HAMP" evidence="7">
    <location>
        <begin position="340"/>
        <end position="392"/>
    </location>
</feature>
<feature type="domain" description="Methyl-accepting transducer" evidence="6">
    <location>
        <begin position="397"/>
        <end position="626"/>
    </location>
</feature>
<comment type="similarity">
    <text evidence="3">Belongs to the methyl-accepting chemotaxis (MCP) protein family.</text>
</comment>
<comment type="subcellular location">
    <subcellularLocation>
        <location evidence="1">Membrane</location>
    </subcellularLocation>
</comment>
<dbReference type="Pfam" id="PF00672">
    <property type="entry name" value="HAMP"/>
    <property type="match status" value="1"/>
</dbReference>
<protein>
    <submittedName>
        <fullName evidence="8">Methyl-accepting chemotaxis protein</fullName>
    </submittedName>
</protein>
<keyword evidence="2" id="KW-0488">Methylation</keyword>
<dbReference type="FunFam" id="1.10.287.950:FF:000001">
    <property type="entry name" value="Methyl-accepting chemotaxis sensory transducer"/>
    <property type="match status" value="1"/>
</dbReference>
<dbReference type="PROSITE" id="PS50885">
    <property type="entry name" value="HAMP"/>
    <property type="match status" value="1"/>
</dbReference>
<dbReference type="CDD" id="cd11386">
    <property type="entry name" value="MCP_signal"/>
    <property type="match status" value="1"/>
</dbReference>